<gene>
    <name evidence="3" type="ORF">ACFOGP_10935</name>
</gene>
<feature type="compositionally biased region" description="Low complexity" evidence="1">
    <location>
        <begin position="178"/>
        <end position="192"/>
    </location>
</feature>
<dbReference type="RefSeq" id="WP_275633202.1">
    <property type="nucleotide sequence ID" value="NZ_JARGYD010000004.1"/>
</dbReference>
<keyword evidence="4" id="KW-1185">Reference proteome</keyword>
<dbReference type="Proteomes" id="UP001595632">
    <property type="component" value="Unassembled WGS sequence"/>
</dbReference>
<sequence length="334" mass="34141">MRYLLLFGILIAASVTLPFVTLSEEPATAQPVEPVDVVTLPPMDDTVTLASAEVPSGSAAASTPEALLPVDTKAEIVADAGITPRGAMPGMVTGNMALGMVSAVPFGLLPHLFDDREVGVRMTGDAAKPAEDDGLGRFAALGIFPAMPDASVEGPDAQPQAAEMPEGQGDSPETVVSEAPADPAPEVEAPGESLASVEAPDDDRSIPLAPATEEVGSLVMNANSDPIVIATISGYAAPDAEPQPQPEPEAAPEVTEVAEPADPAVDAELFKVTANALNMRAGPSSSHAVVTGLAKGALAERIGDTRNGWVPVRVKDGETTGWVFARYLARAEGA</sequence>
<comment type="caution">
    <text evidence="3">The sequence shown here is derived from an EMBL/GenBank/DDBJ whole genome shotgun (WGS) entry which is preliminary data.</text>
</comment>
<dbReference type="InterPro" id="IPR003646">
    <property type="entry name" value="SH3-like_bac-type"/>
</dbReference>
<reference evidence="4" key="1">
    <citation type="journal article" date="2019" name="Int. J. Syst. Evol. Microbiol.">
        <title>The Global Catalogue of Microorganisms (GCM) 10K type strain sequencing project: providing services to taxonomists for standard genome sequencing and annotation.</title>
        <authorList>
            <consortium name="The Broad Institute Genomics Platform"/>
            <consortium name="The Broad Institute Genome Sequencing Center for Infectious Disease"/>
            <person name="Wu L."/>
            <person name="Ma J."/>
        </authorList>
    </citation>
    <scope>NUCLEOTIDE SEQUENCE [LARGE SCALE GENOMIC DNA]</scope>
    <source>
        <strain evidence="4">KCTC 52366</strain>
    </source>
</reference>
<dbReference type="EMBL" id="JBHRTB010000010">
    <property type="protein sequence ID" value="MFC3143228.1"/>
    <property type="molecule type" value="Genomic_DNA"/>
</dbReference>
<evidence type="ECO:0000259" key="2">
    <source>
        <dbReference type="PROSITE" id="PS51781"/>
    </source>
</evidence>
<dbReference type="Pfam" id="PF08239">
    <property type="entry name" value="SH3_3"/>
    <property type="match status" value="1"/>
</dbReference>
<feature type="domain" description="SH3b" evidence="2">
    <location>
        <begin position="267"/>
        <end position="332"/>
    </location>
</feature>
<feature type="region of interest" description="Disordered" evidence="1">
    <location>
        <begin position="147"/>
        <end position="205"/>
    </location>
</feature>
<accession>A0ABV7GSE1</accession>
<dbReference type="Gene3D" id="2.30.30.40">
    <property type="entry name" value="SH3 Domains"/>
    <property type="match status" value="1"/>
</dbReference>
<dbReference type="PROSITE" id="PS51781">
    <property type="entry name" value="SH3B"/>
    <property type="match status" value="1"/>
</dbReference>
<evidence type="ECO:0000256" key="1">
    <source>
        <dbReference type="SAM" id="MobiDB-lite"/>
    </source>
</evidence>
<evidence type="ECO:0000313" key="4">
    <source>
        <dbReference type="Proteomes" id="UP001595632"/>
    </source>
</evidence>
<protein>
    <submittedName>
        <fullName evidence="3">SH3 domain-containing protein</fullName>
    </submittedName>
</protein>
<organism evidence="3 4">
    <name type="scientific">Psychromarinibacter halotolerans</name>
    <dbReference type="NCBI Taxonomy" id="1775175"/>
    <lineage>
        <taxon>Bacteria</taxon>
        <taxon>Pseudomonadati</taxon>
        <taxon>Pseudomonadota</taxon>
        <taxon>Alphaproteobacteria</taxon>
        <taxon>Rhodobacterales</taxon>
        <taxon>Paracoccaceae</taxon>
        <taxon>Psychromarinibacter</taxon>
    </lineage>
</organism>
<evidence type="ECO:0000313" key="3">
    <source>
        <dbReference type="EMBL" id="MFC3143228.1"/>
    </source>
</evidence>
<proteinExistence type="predicted"/>
<name>A0ABV7GSE1_9RHOB</name>